<evidence type="ECO:0000313" key="1">
    <source>
        <dbReference type="EMBL" id="TXK45709.1"/>
    </source>
</evidence>
<dbReference type="Proteomes" id="UP000321926">
    <property type="component" value="Unassembled WGS sequence"/>
</dbReference>
<name>A0A5C8K9E4_9BACT</name>
<dbReference type="RefSeq" id="WP_147922039.1">
    <property type="nucleotide sequence ID" value="NZ_VRTY01000042.1"/>
</dbReference>
<dbReference type="EMBL" id="VRTY01000042">
    <property type="protein sequence ID" value="TXK45709.1"/>
    <property type="molecule type" value="Genomic_DNA"/>
</dbReference>
<keyword evidence="2" id="KW-1185">Reference proteome</keyword>
<protein>
    <submittedName>
        <fullName evidence="1">Uncharacterized protein</fullName>
    </submittedName>
</protein>
<evidence type="ECO:0000313" key="2">
    <source>
        <dbReference type="Proteomes" id="UP000321926"/>
    </source>
</evidence>
<comment type="caution">
    <text evidence="1">The sequence shown here is derived from an EMBL/GenBank/DDBJ whole genome shotgun (WGS) entry which is preliminary data.</text>
</comment>
<reference evidence="1 2" key="1">
    <citation type="submission" date="2019-08" db="EMBL/GenBank/DDBJ databases">
        <authorList>
            <person name="Shi S."/>
        </authorList>
    </citation>
    <scope>NUCLEOTIDE SEQUENCE [LARGE SCALE GENOMIC DNA]</scope>
    <source>
        <strain evidence="1 2">GY10130</strain>
    </source>
</reference>
<accession>A0A5C8K9E4</accession>
<dbReference type="AlphaFoldDB" id="A0A5C8K9E4"/>
<organism evidence="1 2">
    <name type="scientific">Pontibacter qinzhouensis</name>
    <dbReference type="NCBI Taxonomy" id="2603253"/>
    <lineage>
        <taxon>Bacteria</taxon>
        <taxon>Pseudomonadati</taxon>
        <taxon>Bacteroidota</taxon>
        <taxon>Cytophagia</taxon>
        <taxon>Cytophagales</taxon>
        <taxon>Hymenobacteraceae</taxon>
        <taxon>Pontibacter</taxon>
    </lineage>
</organism>
<sequence length="135" mass="16036">MERLKNITREEANELIFLSPEELASYIEANQNIYGIDNQKYYSFEDQNSQERFLVTWIHSAEQPTFKVTVLSPKDVLQQDTLLFSEKAFFITNHLHDPIYRSVFEVFYQPDGLLAIDLILQSKSRPRGFRYFVQY</sequence>
<gene>
    <name evidence="1" type="ORF">FVR03_12230</name>
</gene>
<proteinExistence type="predicted"/>